<dbReference type="GO" id="GO:0022857">
    <property type="term" value="F:transmembrane transporter activity"/>
    <property type="evidence" value="ECO:0007669"/>
    <property type="project" value="InterPro"/>
</dbReference>
<dbReference type="GO" id="GO:0005886">
    <property type="term" value="C:plasma membrane"/>
    <property type="evidence" value="ECO:0007669"/>
    <property type="project" value="UniProtKB-SubCell"/>
</dbReference>
<dbReference type="RefSeq" id="WP_040273976.1">
    <property type="nucleotide sequence ID" value="NZ_CP029146.1"/>
</dbReference>
<accession>A0A098BQ14</accession>
<dbReference type="NCBIfam" id="NF007792">
    <property type="entry name" value="PRK10489.1"/>
    <property type="match status" value="1"/>
</dbReference>
<evidence type="ECO:0000256" key="1">
    <source>
        <dbReference type="ARBA" id="ARBA00004429"/>
    </source>
</evidence>
<keyword evidence="6" id="KW-0472">Membrane</keyword>
<organism evidence="8 9">
    <name type="scientific">Rhodococcus ruber</name>
    <dbReference type="NCBI Taxonomy" id="1830"/>
    <lineage>
        <taxon>Bacteria</taxon>
        <taxon>Bacillati</taxon>
        <taxon>Actinomycetota</taxon>
        <taxon>Actinomycetes</taxon>
        <taxon>Mycobacteriales</taxon>
        <taxon>Nocardiaceae</taxon>
        <taxon>Rhodococcus</taxon>
    </lineage>
</organism>
<proteinExistence type="predicted"/>
<dbReference type="CDD" id="cd06173">
    <property type="entry name" value="MFS_MefA_like"/>
    <property type="match status" value="1"/>
</dbReference>
<dbReference type="InterPro" id="IPR036259">
    <property type="entry name" value="MFS_trans_sf"/>
</dbReference>
<dbReference type="InterPro" id="IPR020846">
    <property type="entry name" value="MFS_dom"/>
</dbReference>
<evidence type="ECO:0000256" key="3">
    <source>
        <dbReference type="ARBA" id="ARBA00022475"/>
    </source>
</evidence>
<dbReference type="OrthoDB" id="5494559at2"/>
<comment type="subcellular location">
    <subcellularLocation>
        <location evidence="1">Cell inner membrane</location>
        <topology evidence="1">Multi-pass membrane protein</topology>
    </subcellularLocation>
</comment>
<evidence type="ECO:0000256" key="6">
    <source>
        <dbReference type="ARBA" id="ARBA00023136"/>
    </source>
</evidence>
<evidence type="ECO:0000256" key="4">
    <source>
        <dbReference type="ARBA" id="ARBA00022692"/>
    </source>
</evidence>
<evidence type="ECO:0000313" key="9">
    <source>
        <dbReference type="Proteomes" id="UP000042997"/>
    </source>
</evidence>
<dbReference type="InterPro" id="IPR010290">
    <property type="entry name" value="TM_effector"/>
</dbReference>
<dbReference type="Pfam" id="PF05977">
    <property type="entry name" value="MFS_3"/>
    <property type="match status" value="1"/>
</dbReference>
<dbReference type="PANTHER" id="PTHR23513:SF9">
    <property type="entry name" value="ENTEROBACTIN EXPORTER ENTS"/>
    <property type="match status" value="1"/>
</dbReference>
<dbReference type="EMBL" id="CCSD01000089">
    <property type="protein sequence ID" value="CDZ90804.1"/>
    <property type="molecule type" value="Genomic_DNA"/>
</dbReference>
<reference evidence="8 9" key="1">
    <citation type="journal article" date="2014" name="Genome Announc.">
        <title>Draft Genome Sequence of Propane- and Butane-Oxidizing Actinobacterium Rhodococcus ruber IEGM 231.</title>
        <authorList>
            <person name="Ivshina I.B."/>
            <person name="Kuyukina M.S."/>
            <person name="Krivoruchko A.V."/>
            <person name="Barbe V."/>
            <person name="Fischer C."/>
        </authorList>
    </citation>
    <scope>NUCLEOTIDE SEQUENCE [LARGE SCALE GENOMIC DNA]</scope>
</reference>
<dbReference type="PANTHER" id="PTHR23513">
    <property type="entry name" value="INTEGRAL MEMBRANE EFFLUX PROTEIN-RELATED"/>
    <property type="match status" value="1"/>
</dbReference>
<name>A0A098BQ14_9NOCA</name>
<protein>
    <submittedName>
        <fullName evidence="8">Enterobactin exporter EntS</fullName>
    </submittedName>
</protein>
<feature type="domain" description="Major facilitator superfamily (MFS) profile" evidence="7">
    <location>
        <begin position="19"/>
        <end position="404"/>
    </location>
</feature>
<evidence type="ECO:0000313" key="8">
    <source>
        <dbReference type="EMBL" id="CDZ90804.1"/>
    </source>
</evidence>
<dbReference type="Gene3D" id="1.20.1250.20">
    <property type="entry name" value="MFS general substrate transporter like domains"/>
    <property type="match status" value="1"/>
</dbReference>
<dbReference type="SUPFAM" id="SSF103473">
    <property type="entry name" value="MFS general substrate transporter"/>
    <property type="match status" value="1"/>
</dbReference>
<gene>
    <name evidence="8" type="ORF">RHRU231_750151</name>
</gene>
<dbReference type="eggNOG" id="COG0477">
    <property type="taxonomic scope" value="Bacteria"/>
</dbReference>
<evidence type="ECO:0000256" key="5">
    <source>
        <dbReference type="ARBA" id="ARBA00022989"/>
    </source>
</evidence>
<dbReference type="AlphaFoldDB" id="A0A098BQ14"/>
<keyword evidence="3" id="KW-1003">Cell membrane</keyword>
<sequence>MALIDRLVLDLDPLRTSREFRYIFTARVVSLFGLGFLVVAVPLQVYRLTGSTAQVAAVSAVLGVTTFAATFAGGVLADRYDRRRVIALARGTAGVAFAVLAVNAFLPDPRMWVVYVAAVIDGVCGGISATALMAVTPSLLPREKMAAAGALMALTGDLGAMIGPALGGVVIATGGVGVAYALAAFTTAITTFCITRLPALPPAHVADESPLRSVASGFRYAAGNRVIGGVLVCGFVTMLLAGWSVLVPEYATEVLGAGPSVVGLLYTAPAVGAVIGSLTSGWTGRLRRSGQAIFVLMAVSAAGLVGAGLTATVAVALIGLAAHGFGDALTDIVRYATVQKHTPDEYRGRIAAVWAAQVTAGASVGAVVAGGVATLVPISAALPAYGAVGLVVTALLWAGLRTLRRLDEGTSLERVV</sequence>
<dbReference type="PROSITE" id="PS50850">
    <property type="entry name" value="MFS"/>
    <property type="match status" value="1"/>
</dbReference>
<evidence type="ECO:0000259" key="7">
    <source>
        <dbReference type="PROSITE" id="PS50850"/>
    </source>
</evidence>
<keyword evidence="5" id="KW-1133">Transmembrane helix</keyword>
<evidence type="ECO:0000256" key="2">
    <source>
        <dbReference type="ARBA" id="ARBA00022448"/>
    </source>
</evidence>
<keyword evidence="4" id="KW-0812">Transmembrane</keyword>
<keyword evidence="2" id="KW-0813">Transport</keyword>
<dbReference type="Proteomes" id="UP000042997">
    <property type="component" value="Unassembled WGS sequence"/>
</dbReference>